<keyword evidence="5" id="KW-1185">Reference proteome</keyword>
<dbReference type="PANTHER" id="PTHR13947:SF37">
    <property type="entry name" value="LD18367P"/>
    <property type="match status" value="1"/>
</dbReference>
<reference evidence="4 5" key="1">
    <citation type="submission" date="2016-01" db="EMBL/GenBank/DDBJ databases">
        <authorList>
            <person name="Oliw E.H."/>
        </authorList>
    </citation>
    <scope>NUCLEOTIDE SEQUENCE [LARGE SCALE GENOMIC DNA]</scope>
    <source>
        <strain evidence="4 5">DY10</strain>
    </source>
</reference>
<dbReference type="Pfam" id="PF12802">
    <property type="entry name" value="MarR_2"/>
    <property type="match status" value="1"/>
</dbReference>
<keyword evidence="1" id="KW-0808">Transferase</keyword>
<dbReference type="PROSITE" id="PS51186">
    <property type="entry name" value="GNAT"/>
    <property type="match status" value="1"/>
</dbReference>
<dbReference type="Gene3D" id="3.40.630.30">
    <property type="match status" value="1"/>
</dbReference>
<dbReference type="EMBL" id="CP014263">
    <property type="protein sequence ID" value="AQG80488.1"/>
    <property type="molecule type" value="Genomic_DNA"/>
</dbReference>
<proteinExistence type="predicted"/>
<dbReference type="STRING" id="1178516.AWR27_14845"/>
<dbReference type="CDD" id="cd04301">
    <property type="entry name" value="NAT_SF"/>
    <property type="match status" value="1"/>
</dbReference>
<dbReference type="InterPro" id="IPR016181">
    <property type="entry name" value="Acyl_CoA_acyltransferase"/>
</dbReference>
<dbReference type="InterPro" id="IPR050769">
    <property type="entry name" value="NAT_camello-type"/>
</dbReference>
<name>A0A1P9WYU5_9BACT</name>
<dbReference type="Gene3D" id="1.10.10.10">
    <property type="entry name" value="Winged helix-like DNA-binding domain superfamily/Winged helix DNA-binding domain"/>
    <property type="match status" value="1"/>
</dbReference>
<feature type="domain" description="HTH marR-type" evidence="2">
    <location>
        <begin position="10"/>
        <end position="140"/>
    </location>
</feature>
<evidence type="ECO:0000259" key="3">
    <source>
        <dbReference type="PROSITE" id="PS51186"/>
    </source>
</evidence>
<sequence>MPTIYDELGRIALGSRIRRLGDRMTDENSAVYALYGSTLEPRWFPVFYALMQQDGQTTTGLAERIGQTHASVSQVVKEMQRNGLVTVIKQPGDARCSHLSLTDAGRALIPALNEQLTDLDAAMQKLQAESQYNLLEALTEFEFLLDQRSLRDRIQAERKQREGEQVEIVEYTPAYHDAFRQLNYAWIEQYFTVEAEDRKALDFPDEKILKPGGQILMALYQGEPVGTCALIPMPNGEYELAKMAVSPTVQGRSIGYRLGMAALQRARDLGAPGVYLESNTKLTPAINLYHKLGFKKVVGPPSPYERSNIQMRVDL</sequence>
<accession>A0A1P9WYU5</accession>
<dbReference type="RefSeq" id="WP_077131913.1">
    <property type="nucleotide sequence ID" value="NZ_CP014263.1"/>
</dbReference>
<dbReference type="SUPFAM" id="SSF46785">
    <property type="entry name" value="Winged helix' DNA-binding domain"/>
    <property type="match status" value="1"/>
</dbReference>
<evidence type="ECO:0000259" key="2">
    <source>
        <dbReference type="PROSITE" id="PS50995"/>
    </source>
</evidence>
<dbReference type="OrthoDB" id="1431064at2"/>
<dbReference type="GO" id="GO:0003700">
    <property type="term" value="F:DNA-binding transcription factor activity"/>
    <property type="evidence" value="ECO:0007669"/>
    <property type="project" value="InterPro"/>
</dbReference>
<protein>
    <submittedName>
        <fullName evidence="4">MarR family transcriptional regulator</fullName>
    </submittedName>
</protein>
<dbReference type="AlphaFoldDB" id="A0A1P9WYU5"/>
<dbReference type="SUPFAM" id="SSF55729">
    <property type="entry name" value="Acyl-CoA N-acyltransferases (Nat)"/>
    <property type="match status" value="1"/>
</dbReference>
<dbReference type="InterPro" id="IPR036390">
    <property type="entry name" value="WH_DNA-bd_sf"/>
</dbReference>
<dbReference type="GO" id="GO:0008080">
    <property type="term" value="F:N-acetyltransferase activity"/>
    <property type="evidence" value="ECO:0007669"/>
    <property type="project" value="InterPro"/>
</dbReference>
<dbReference type="InterPro" id="IPR036388">
    <property type="entry name" value="WH-like_DNA-bd_sf"/>
</dbReference>
<dbReference type="InterPro" id="IPR000835">
    <property type="entry name" value="HTH_MarR-typ"/>
</dbReference>
<organism evidence="4 5">
    <name type="scientific">Spirosoma montaniterrae</name>
    <dbReference type="NCBI Taxonomy" id="1178516"/>
    <lineage>
        <taxon>Bacteria</taxon>
        <taxon>Pseudomonadati</taxon>
        <taxon>Bacteroidota</taxon>
        <taxon>Cytophagia</taxon>
        <taxon>Cytophagales</taxon>
        <taxon>Cytophagaceae</taxon>
        <taxon>Spirosoma</taxon>
    </lineage>
</organism>
<dbReference type="PROSITE" id="PS50995">
    <property type="entry name" value="HTH_MARR_2"/>
    <property type="match status" value="1"/>
</dbReference>
<dbReference type="SMART" id="SM00347">
    <property type="entry name" value="HTH_MARR"/>
    <property type="match status" value="1"/>
</dbReference>
<dbReference type="Proteomes" id="UP000187941">
    <property type="component" value="Chromosome"/>
</dbReference>
<dbReference type="KEGG" id="smon:AWR27_14845"/>
<evidence type="ECO:0000256" key="1">
    <source>
        <dbReference type="ARBA" id="ARBA00022679"/>
    </source>
</evidence>
<gene>
    <name evidence="4" type="ORF">AWR27_14845</name>
</gene>
<evidence type="ECO:0000313" key="5">
    <source>
        <dbReference type="Proteomes" id="UP000187941"/>
    </source>
</evidence>
<evidence type="ECO:0000313" key="4">
    <source>
        <dbReference type="EMBL" id="AQG80488.1"/>
    </source>
</evidence>
<dbReference type="PANTHER" id="PTHR13947">
    <property type="entry name" value="GNAT FAMILY N-ACETYLTRANSFERASE"/>
    <property type="match status" value="1"/>
</dbReference>
<dbReference type="InterPro" id="IPR000182">
    <property type="entry name" value="GNAT_dom"/>
</dbReference>
<dbReference type="Pfam" id="PF00583">
    <property type="entry name" value="Acetyltransf_1"/>
    <property type="match status" value="1"/>
</dbReference>
<feature type="domain" description="N-acetyltransferase" evidence="3">
    <location>
        <begin position="166"/>
        <end position="315"/>
    </location>
</feature>